<feature type="transmembrane region" description="Helical" evidence="6">
    <location>
        <begin position="283"/>
        <end position="302"/>
    </location>
</feature>
<dbReference type="RefSeq" id="WP_227352294.1">
    <property type="nucleotide sequence ID" value="NZ_JAJDLC010000038.1"/>
</dbReference>
<evidence type="ECO:0000256" key="4">
    <source>
        <dbReference type="ARBA" id="ARBA00022989"/>
    </source>
</evidence>
<feature type="transmembrane region" description="Helical" evidence="6">
    <location>
        <begin position="375"/>
        <end position="394"/>
    </location>
</feature>
<evidence type="ECO:0000313" key="7">
    <source>
        <dbReference type="EMBL" id="MCQ5060932.1"/>
    </source>
</evidence>
<dbReference type="PANTHER" id="PTHR30250:SF11">
    <property type="entry name" value="O-ANTIGEN TRANSPORTER-RELATED"/>
    <property type="match status" value="1"/>
</dbReference>
<keyword evidence="3 6" id="KW-0812">Transmembrane</keyword>
<feature type="transmembrane region" description="Helical" evidence="6">
    <location>
        <begin position="162"/>
        <end position="184"/>
    </location>
</feature>
<feature type="transmembrane region" description="Helical" evidence="6">
    <location>
        <begin position="108"/>
        <end position="129"/>
    </location>
</feature>
<dbReference type="InterPro" id="IPR050833">
    <property type="entry name" value="Poly_Biosynth_Transport"/>
</dbReference>
<organism evidence="7 8">
    <name type="scientific">Faecalibacillus intestinalis</name>
    <dbReference type="NCBI Taxonomy" id="1982626"/>
    <lineage>
        <taxon>Bacteria</taxon>
        <taxon>Bacillati</taxon>
        <taxon>Bacillota</taxon>
        <taxon>Erysipelotrichia</taxon>
        <taxon>Erysipelotrichales</taxon>
        <taxon>Coprobacillaceae</taxon>
        <taxon>Faecalibacillus</taxon>
    </lineage>
</organism>
<evidence type="ECO:0000256" key="6">
    <source>
        <dbReference type="SAM" id="Phobius"/>
    </source>
</evidence>
<proteinExistence type="predicted"/>
<evidence type="ECO:0000256" key="5">
    <source>
        <dbReference type="ARBA" id="ARBA00023136"/>
    </source>
</evidence>
<dbReference type="EMBL" id="JANGBO010000002">
    <property type="protein sequence ID" value="MCQ5060932.1"/>
    <property type="molecule type" value="Genomic_DNA"/>
</dbReference>
<accession>A0AAP2XN22</accession>
<name>A0AAP2XN22_9FIRM</name>
<dbReference type="PANTHER" id="PTHR30250">
    <property type="entry name" value="PST FAMILY PREDICTED COLANIC ACID TRANSPORTER"/>
    <property type="match status" value="1"/>
</dbReference>
<evidence type="ECO:0000313" key="8">
    <source>
        <dbReference type="Proteomes" id="UP001204814"/>
    </source>
</evidence>
<comment type="subcellular location">
    <subcellularLocation>
        <location evidence="1">Cell membrane</location>
        <topology evidence="1">Multi-pass membrane protein</topology>
    </subcellularLocation>
</comment>
<comment type="caution">
    <text evidence="7">The sequence shown here is derived from an EMBL/GenBank/DDBJ whole genome shotgun (WGS) entry which is preliminary data.</text>
</comment>
<reference evidence="7" key="1">
    <citation type="submission" date="2022-06" db="EMBL/GenBank/DDBJ databases">
        <title>Isolation of gut microbiota from human fecal samples.</title>
        <authorList>
            <person name="Pamer E.G."/>
            <person name="Barat B."/>
            <person name="Waligurski E."/>
            <person name="Medina S."/>
            <person name="Paddock L."/>
            <person name="Mostad J."/>
        </authorList>
    </citation>
    <scope>NUCLEOTIDE SEQUENCE</scope>
    <source>
        <strain evidence="7">DFI.6.24</strain>
    </source>
</reference>
<feature type="transmembrane region" description="Helical" evidence="6">
    <location>
        <begin position="433"/>
        <end position="455"/>
    </location>
</feature>
<keyword evidence="4 6" id="KW-1133">Transmembrane helix</keyword>
<dbReference type="GO" id="GO:0005886">
    <property type="term" value="C:plasma membrane"/>
    <property type="evidence" value="ECO:0007669"/>
    <property type="project" value="UniProtKB-SubCell"/>
</dbReference>
<feature type="transmembrane region" description="Helical" evidence="6">
    <location>
        <begin position="205"/>
        <end position="226"/>
    </location>
</feature>
<feature type="transmembrane region" description="Helical" evidence="6">
    <location>
        <begin position="246"/>
        <end position="263"/>
    </location>
</feature>
<feature type="transmembrane region" description="Helical" evidence="6">
    <location>
        <begin position="318"/>
        <end position="337"/>
    </location>
</feature>
<gene>
    <name evidence="7" type="ORF">NE542_03660</name>
</gene>
<dbReference type="CDD" id="cd13128">
    <property type="entry name" value="MATE_Wzx_like"/>
    <property type="match status" value="1"/>
</dbReference>
<keyword evidence="5 6" id="KW-0472">Membrane</keyword>
<evidence type="ECO:0000256" key="3">
    <source>
        <dbReference type="ARBA" id="ARBA00022692"/>
    </source>
</evidence>
<keyword evidence="2" id="KW-1003">Cell membrane</keyword>
<dbReference type="Pfam" id="PF01943">
    <property type="entry name" value="Polysacc_synt"/>
    <property type="match status" value="1"/>
</dbReference>
<sequence length="461" mass="52813">MKKNFLYNAFYNVLTLILPLATTPYISRIMGAEKIGIYSYAYSIATYFGLFILLGLNNYGNRTIASVRDDKEKLSKTFCSIYAMQLIMSLIVIMIYIFYILFMSSDHLMAWIQLIYLISVSLDINWFFFGMEQFKLTVTRNTVIKLLNLFFIFLLVKSKSDLYIYGLIMVCGPLLSQLILWMFINKYISFKKISLSDIFVHIKPNLTLFIPVVAISLYTIMDRIMLGMMSSMTEVGYYENSNKLTQIPVMAISSLGTVMLPRISNMISNGKRKESIQYIEKSLIISVILSTSMAFGLCALSKEFVPIFYGNGFEKCKYVISILVLSSIFVSWANVIRTQYLIPNQKDKIYIISVFLGAFVNVIINFILIPKLMSIGAAIGTICAEFSVCAYQTYKIRKELDIKLYIKKCVPFLLISIVMYIIVFYVPLIRSNIITLIIKVLVGVIVYVTMLIIFCKKNTSR</sequence>
<protein>
    <submittedName>
        <fullName evidence="7">Flippase</fullName>
    </submittedName>
</protein>
<feature type="transmembrane region" description="Helical" evidence="6">
    <location>
        <begin position="406"/>
        <end position="427"/>
    </location>
</feature>
<dbReference type="AlphaFoldDB" id="A0AAP2XN22"/>
<feature type="transmembrane region" description="Helical" evidence="6">
    <location>
        <begin position="81"/>
        <end position="102"/>
    </location>
</feature>
<feature type="transmembrane region" description="Helical" evidence="6">
    <location>
        <begin position="41"/>
        <end position="60"/>
    </location>
</feature>
<feature type="transmembrane region" description="Helical" evidence="6">
    <location>
        <begin position="138"/>
        <end position="156"/>
    </location>
</feature>
<feature type="transmembrane region" description="Helical" evidence="6">
    <location>
        <begin position="349"/>
        <end position="369"/>
    </location>
</feature>
<dbReference type="Proteomes" id="UP001204814">
    <property type="component" value="Unassembled WGS sequence"/>
</dbReference>
<dbReference type="InterPro" id="IPR002797">
    <property type="entry name" value="Polysacc_synth"/>
</dbReference>
<evidence type="ECO:0000256" key="1">
    <source>
        <dbReference type="ARBA" id="ARBA00004651"/>
    </source>
</evidence>
<evidence type="ECO:0000256" key="2">
    <source>
        <dbReference type="ARBA" id="ARBA00022475"/>
    </source>
</evidence>